<dbReference type="RefSeq" id="WP_167115303.1">
    <property type="nucleotide sequence ID" value="NZ_JAAQTO010000032.1"/>
</dbReference>
<evidence type="ECO:0000313" key="1">
    <source>
        <dbReference type="EMBL" id="NIC06313.1"/>
    </source>
</evidence>
<reference evidence="1 2" key="1">
    <citation type="submission" date="2020-03" db="EMBL/GenBank/DDBJ databases">
        <title>Identification of Halomonas strains.</title>
        <authorList>
            <person name="Xiao Z."/>
            <person name="Dong F."/>
            <person name="Wang Z."/>
            <person name="Zhao J.-Y."/>
        </authorList>
    </citation>
    <scope>NUCLEOTIDE SEQUENCE [LARGE SCALE GENOMIC DNA]</scope>
    <source>
        <strain evidence="1 2">DX6</strain>
    </source>
</reference>
<gene>
    <name evidence="1" type="ORF">HBJ55_12820</name>
</gene>
<dbReference type="Proteomes" id="UP001318321">
    <property type="component" value="Unassembled WGS sequence"/>
</dbReference>
<comment type="caution">
    <text evidence="1">The sequence shown here is derived from an EMBL/GenBank/DDBJ whole genome shotgun (WGS) entry which is preliminary data.</text>
</comment>
<proteinExistence type="predicted"/>
<protein>
    <submittedName>
        <fullName evidence="1">Uncharacterized protein</fullName>
    </submittedName>
</protein>
<keyword evidence="2" id="KW-1185">Reference proteome</keyword>
<organism evidence="1 2">
    <name type="scientific">Billgrantia bachuensis</name>
    <dbReference type="NCBI Taxonomy" id="2717286"/>
    <lineage>
        <taxon>Bacteria</taxon>
        <taxon>Pseudomonadati</taxon>
        <taxon>Pseudomonadota</taxon>
        <taxon>Gammaproteobacteria</taxon>
        <taxon>Oceanospirillales</taxon>
        <taxon>Halomonadaceae</taxon>
        <taxon>Billgrantia</taxon>
    </lineage>
</organism>
<evidence type="ECO:0000313" key="2">
    <source>
        <dbReference type="Proteomes" id="UP001318321"/>
    </source>
</evidence>
<accession>A0ABX0PVW4</accession>
<name>A0ABX0PVW4_9GAMM</name>
<sequence length="252" mass="29972">MSTIFENALDSLKVGMHFYMSGSQYSTRKHAILTIFHSVELMLKEYLYQVNPILIYKNIDKKITRSSPTVGFSDILIRLENLKMKIPEDQAKTIRNLQAKRNEIEHHRYDHQDEDHELISQALRFSLYFMEFQLGQQPESLFESTLLEDIRELVEDYNERYAIADHRLESWIKEEWPSWDPEVEDSPEEFIGVDTCPKCRHEYLVMEQKGAPYCFWCCREVPAEYCERCYATKICDVPCCEDEDDIYFSLDE</sequence>
<dbReference type="EMBL" id="JAAQTO010000032">
    <property type="protein sequence ID" value="NIC06313.1"/>
    <property type="molecule type" value="Genomic_DNA"/>
</dbReference>